<sequence length="179" mass="20717">MEYLSRVFKSMGSLPDFKMHPMSKKLKLTHLIFADDLMVFCKGEVGSVKREVEALTHFSRVSGLVANMDKSSLFMVRIIEEEKQELLNITGFSEGSFPIRYFRLPLSPKNFWGSILILPQSIVKELDRICKDFLCGGTEEKRKISLVVWDKVDETAQHLFMEYSWSKEVRITVMQWAGI</sequence>
<organism evidence="1 2">
    <name type="scientific">Nicotiana tabacum</name>
    <name type="common">Common tobacco</name>
    <dbReference type="NCBI Taxonomy" id="4097"/>
    <lineage>
        <taxon>Eukaryota</taxon>
        <taxon>Viridiplantae</taxon>
        <taxon>Streptophyta</taxon>
        <taxon>Embryophyta</taxon>
        <taxon>Tracheophyta</taxon>
        <taxon>Spermatophyta</taxon>
        <taxon>Magnoliopsida</taxon>
        <taxon>eudicotyledons</taxon>
        <taxon>Gunneridae</taxon>
        <taxon>Pentapetalae</taxon>
        <taxon>asterids</taxon>
        <taxon>lamiids</taxon>
        <taxon>Solanales</taxon>
        <taxon>Solanaceae</taxon>
        <taxon>Nicotianoideae</taxon>
        <taxon>Nicotianeae</taxon>
        <taxon>Nicotiana</taxon>
    </lineage>
</organism>
<proteinExistence type="predicted"/>
<evidence type="ECO:0000313" key="1">
    <source>
        <dbReference type="Proteomes" id="UP000790787"/>
    </source>
</evidence>
<reference evidence="2" key="2">
    <citation type="submission" date="2025-08" db="UniProtKB">
        <authorList>
            <consortium name="RefSeq"/>
        </authorList>
    </citation>
    <scope>IDENTIFICATION</scope>
    <source>
        <tissue evidence="2">Leaf</tissue>
    </source>
</reference>
<evidence type="ECO:0000313" key="2">
    <source>
        <dbReference type="RefSeq" id="XP_075091799.1"/>
    </source>
</evidence>
<keyword evidence="1" id="KW-1185">Reference proteome</keyword>
<protein>
    <submittedName>
        <fullName evidence="2">Uncharacterized protein LOC142171967</fullName>
    </submittedName>
</protein>
<accession>A0AC58T3J1</accession>
<gene>
    <name evidence="2" type="primary">LOC142171967</name>
</gene>
<name>A0AC58T3J1_TOBAC</name>
<reference evidence="1" key="1">
    <citation type="journal article" date="2014" name="Nat. Commun.">
        <title>The tobacco genome sequence and its comparison with those of tomato and potato.</title>
        <authorList>
            <person name="Sierro N."/>
            <person name="Battey J.N."/>
            <person name="Ouadi S."/>
            <person name="Bakaher N."/>
            <person name="Bovet L."/>
            <person name="Willig A."/>
            <person name="Goepfert S."/>
            <person name="Peitsch M.C."/>
            <person name="Ivanov N.V."/>
        </authorList>
    </citation>
    <scope>NUCLEOTIDE SEQUENCE [LARGE SCALE GENOMIC DNA]</scope>
</reference>
<dbReference type="RefSeq" id="XP_075091799.1">
    <property type="nucleotide sequence ID" value="XM_075235698.1"/>
</dbReference>
<dbReference type="Proteomes" id="UP000790787">
    <property type="component" value="Chromosome 17"/>
</dbReference>